<reference evidence="1 2" key="1">
    <citation type="submission" date="2018-11" db="EMBL/GenBank/DDBJ databases">
        <authorList>
            <consortium name="Pathogen Informatics"/>
        </authorList>
    </citation>
    <scope>NUCLEOTIDE SEQUENCE [LARGE SCALE GENOMIC DNA]</scope>
    <source>
        <strain evidence="1 2">Zambia</strain>
    </source>
</reference>
<gene>
    <name evidence="1" type="ORF">SMRZ_LOCUS5563</name>
</gene>
<dbReference type="Proteomes" id="UP000277204">
    <property type="component" value="Unassembled WGS sequence"/>
</dbReference>
<keyword evidence="2" id="KW-1185">Reference proteome</keyword>
<organism evidence="1 2">
    <name type="scientific">Schistosoma margrebowiei</name>
    <dbReference type="NCBI Taxonomy" id="48269"/>
    <lineage>
        <taxon>Eukaryota</taxon>
        <taxon>Metazoa</taxon>
        <taxon>Spiralia</taxon>
        <taxon>Lophotrochozoa</taxon>
        <taxon>Platyhelminthes</taxon>
        <taxon>Trematoda</taxon>
        <taxon>Digenea</taxon>
        <taxon>Strigeidida</taxon>
        <taxon>Schistosomatoidea</taxon>
        <taxon>Schistosomatidae</taxon>
        <taxon>Schistosoma</taxon>
    </lineage>
</organism>
<protein>
    <submittedName>
        <fullName evidence="1">Uncharacterized protein</fullName>
    </submittedName>
</protein>
<proteinExistence type="predicted"/>
<evidence type="ECO:0000313" key="1">
    <source>
        <dbReference type="EMBL" id="VDO66712.1"/>
    </source>
</evidence>
<name>A0A183LP38_9TREM</name>
<sequence length="77" mass="8840">MELKLGELQQPPSRRFKYLQIAVFARCSTSIGRIPSATAFCGREQISFQLKKKFVKDDGNGWDIHYRNHQTASRGKP</sequence>
<accession>A0A183LP38</accession>
<dbReference type="AlphaFoldDB" id="A0A183LP38"/>
<dbReference type="EMBL" id="UZAI01001937">
    <property type="protein sequence ID" value="VDO66712.1"/>
    <property type="molecule type" value="Genomic_DNA"/>
</dbReference>
<evidence type="ECO:0000313" key="2">
    <source>
        <dbReference type="Proteomes" id="UP000277204"/>
    </source>
</evidence>